<evidence type="ECO:0000313" key="2">
    <source>
        <dbReference type="Proteomes" id="UP001310386"/>
    </source>
</evidence>
<keyword evidence="1" id="KW-0540">Nuclease</keyword>
<organism evidence="1 2">
    <name type="scientific">Ferviditalea candida</name>
    <dbReference type="NCBI Taxonomy" id="3108399"/>
    <lineage>
        <taxon>Bacteria</taxon>
        <taxon>Bacillati</taxon>
        <taxon>Bacillota</taxon>
        <taxon>Bacilli</taxon>
        <taxon>Bacillales</taxon>
        <taxon>Paenibacillaceae</taxon>
        <taxon>Ferviditalea</taxon>
    </lineage>
</organism>
<evidence type="ECO:0000313" key="1">
    <source>
        <dbReference type="EMBL" id="MEB3100427.1"/>
    </source>
</evidence>
<comment type="caution">
    <text evidence="1">The sequence shown here is derived from an EMBL/GenBank/DDBJ whole genome shotgun (WGS) entry which is preliminary data.</text>
</comment>
<protein>
    <submittedName>
        <fullName evidence="1">Restriction endonuclease subunit S</fullName>
    </submittedName>
</protein>
<dbReference type="Pfam" id="PF26595">
    <property type="entry name" value="A_ENA"/>
    <property type="match status" value="1"/>
</dbReference>
<accession>A0ABU5ZEU8</accession>
<proteinExistence type="predicted"/>
<keyword evidence="1" id="KW-0378">Hydrolase</keyword>
<dbReference type="EMBL" id="JAYJLD010000002">
    <property type="protein sequence ID" value="MEB3100427.1"/>
    <property type="molecule type" value="Genomic_DNA"/>
</dbReference>
<gene>
    <name evidence="1" type="ORF">VF724_01985</name>
</gene>
<keyword evidence="2" id="KW-1185">Reference proteome</keyword>
<reference evidence="1" key="1">
    <citation type="submission" date="2023-12" db="EMBL/GenBank/DDBJ databases">
        <title>Fervidustalea candida gen. nov., sp. nov., a novel member of the family Paenibacillaceae isolated from a geothermal area.</title>
        <authorList>
            <person name="Li W.-J."/>
            <person name="Jiao J.-Y."/>
            <person name="Chen Y."/>
        </authorList>
    </citation>
    <scope>NUCLEOTIDE SEQUENCE</scope>
    <source>
        <strain evidence="1">SYSU GA230002</strain>
    </source>
</reference>
<dbReference type="Proteomes" id="UP001310386">
    <property type="component" value="Unassembled WGS sequence"/>
</dbReference>
<name>A0ABU5ZEU8_9BACL</name>
<keyword evidence="1" id="KW-0255">Endonuclease</keyword>
<dbReference type="GO" id="GO:0004519">
    <property type="term" value="F:endonuclease activity"/>
    <property type="evidence" value="ECO:0007669"/>
    <property type="project" value="UniProtKB-KW"/>
</dbReference>
<dbReference type="InterPro" id="IPR058705">
    <property type="entry name" value="A_ENA"/>
</dbReference>
<sequence>MTREEGFHSILEASAKFQSHIADILEAKAVEAVKAKNWVWHHVFADSFENHEGQLSFTSEIHDHIIEVIDGLTKMETSLASNLKAVLHRHQQEDGGGLGMGADFLNFGEES</sequence>
<dbReference type="RefSeq" id="WP_371752538.1">
    <property type="nucleotide sequence ID" value="NZ_JAYJLD010000002.1"/>
</dbReference>